<dbReference type="EMBL" id="PHRB01000030">
    <property type="protein sequence ID" value="PJO63628.1"/>
    <property type="molecule type" value="Genomic_DNA"/>
</dbReference>
<proteinExistence type="predicted"/>
<reference evidence="1 2" key="1">
    <citation type="submission" date="2017-11" db="EMBL/GenBank/DDBJ databases">
        <title>Molecular characterization of Burkholderia pseudomallei and closely related isolates from Vietnam.</title>
        <authorList>
            <person name="Ustinov D.V."/>
            <person name="Antonov A.S."/>
            <person name="Avdusheva E.F."/>
            <person name="Shpak I.M."/>
            <person name="Zakharova I.B."/>
            <person name="Thi L.A."/>
            <person name="Teteryatnikova N."/>
            <person name="Lopasteyskaya Y.A."/>
            <person name="Kuzyutina J.A."/>
            <person name="Ngo T.N."/>
            <person name="Victorov D.V."/>
        </authorList>
    </citation>
    <scope>NUCLEOTIDE SEQUENCE [LARGE SCALE GENOMIC DNA]</scope>
    <source>
        <strain evidence="1 2">V1512</strain>
    </source>
</reference>
<evidence type="ECO:0008006" key="3">
    <source>
        <dbReference type="Google" id="ProtNLM"/>
    </source>
</evidence>
<evidence type="ECO:0000313" key="2">
    <source>
        <dbReference type="Proteomes" id="UP000231878"/>
    </source>
</evidence>
<dbReference type="AlphaFoldDB" id="A0AAX0U647"/>
<name>A0AAX0U647_BURPE</name>
<accession>A0AAX0U647</accession>
<dbReference type="Proteomes" id="UP000231878">
    <property type="component" value="Unassembled WGS sequence"/>
</dbReference>
<comment type="caution">
    <text evidence="1">The sequence shown here is derived from an EMBL/GenBank/DDBJ whole genome shotgun (WGS) entry which is preliminary data.</text>
</comment>
<sequence length="40" mass="4801">MIDNSIKKIFVVLFLYLKLSMDYRDLAANIFRMQNDVVDF</sequence>
<organism evidence="1 2">
    <name type="scientific">Burkholderia pseudomallei</name>
    <name type="common">Pseudomonas pseudomallei</name>
    <dbReference type="NCBI Taxonomy" id="28450"/>
    <lineage>
        <taxon>Bacteria</taxon>
        <taxon>Pseudomonadati</taxon>
        <taxon>Pseudomonadota</taxon>
        <taxon>Betaproteobacteria</taxon>
        <taxon>Burkholderiales</taxon>
        <taxon>Burkholderiaceae</taxon>
        <taxon>Burkholderia</taxon>
        <taxon>pseudomallei group</taxon>
    </lineage>
</organism>
<gene>
    <name evidence="1" type="ORF">CWD88_25150</name>
</gene>
<protein>
    <recommendedName>
        <fullName evidence="3">Transposase</fullName>
    </recommendedName>
</protein>
<evidence type="ECO:0000313" key="1">
    <source>
        <dbReference type="EMBL" id="PJO63628.1"/>
    </source>
</evidence>